<dbReference type="Pfam" id="PF01909">
    <property type="entry name" value="NTP_transf_2"/>
    <property type="match status" value="1"/>
</dbReference>
<comment type="catalytic activity">
    <reaction evidence="12">
        <text>L-tyrosyl-[protein] + ATP = O-(5'-adenylyl)-L-tyrosyl-[protein] + diphosphate</text>
        <dbReference type="Rhea" id="RHEA:54288"/>
        <dbReference type="Rhea" id="RHEA-COMP:10136"/>
        <dbReference type="Rhea" id="RHEA-COMP:13846"/>
        <dbReference type="ChEBI" id="CHEBI:30616"/>
        <dbReference type="ChEBI" id="CHEBI:33019"/>
        <dbReference type="ChEBI" id="CHEBI:46858"/>
        <dbReference type="ChEBI" id="CHEBI:83624"/>
        <dbReference type="EC" id="2.7.7.108"/>
    </reaction>
</comment>
<evidence type="ECO:0000256" key="11">
    <source>
        <dbReference type="ARBA" id="ARBA00047518"/>
    </source>
</evidence>
<evidence type="ECO:0000256" key="7">
    <source>
        <dbReference type="ARBA" id="ARBA00022840"/>
    </source>
</evidence>
<dbReference type="InterPro" id="IPR043519">
    <property type="entry name" value="NT_sf"/>
</dbReference>
<dbReference type="PANTHER" id="PTHR33571">
    <property type="entry name" value="SSL8005 PROTEIN"/>
    <property type="match status" value="1"/>
</dbReference>
<dbReference type="EC" id="2.7.7.108" evidence="9"/>
<dbReference type="SUPFAM" id="SSF81301">
    <property type="entry name" value="Nucleotidyltransferase"/>
    <property type="match status" value="1"/>
</dbReference>
<dbReference type="EnsemblBacteria" id="ABD42487">
    <property type="protein sequence ID" value="ABD42487"/>
    <property type="gene ID" value="Mhun_2793"/>
</dbReference>
<dbReference type="GO" id="GO:0070733">
    <property type="term" value="F:AMPylase activity"/>
    <property type="evidence" value="ECO:0007669"/>
    <property type="project" value="UniProtKB-EC"/>
</dbReference>
<dbReference type="InParanoid" id="Q2FT26"/>
<accession>Q2FT26</accession>
<dbReference type="EMBL" id="CP000254">
    <property type="protein sequence ID" value="ABD42487.1"/>
    <property type="molecule type" value="Genomic_DNA"/>
</dbReference>
<evidence type="ECO:0000313" key="15">
    <source>
        <dbReference type="Proteomes" id="UP000001941"/>
    </source>
</evidence>
<name>Q2FT26_METHJ</name>
<evidence type="ECO:0000256" key="9">
    <source>
        <dbReference type="ARBA" id="ARBA00034531"/>
    </source>
</evidence>
<dbReference type="GO" id="GO:0046872">
    <property type="term" value="F:metal ion binding"/>
    <property type="evidence" value="ECO:0007669"/>
    <property type="project" value="UniProtKB-KW"/>
</dbReference>
<reference evidence="15" key="1">
    <citation type="journal article" date="2016" name="Stand. Genomic Sci.">
        <title>Complete genome sequence of Methanospirillum hungatei type strain JF1.</title>
        <authorList>
            <person name="Gunsalus R.P."/>
            <person name="Cook L.E."/>
            <person name="Crable B."/>
            <person name="Rohlin L."/>
            <person name="McDonald E."/>
            <person name="Mouttaki H."/>
            <person name="Sieber J.R."/>
            <person name="Poweleit N."/>
            <person name="Zhou H."/>
            <person name="Lapidus A.L."/>
            <person name="Daligault H.E."/>
            <person name="Land M."/>
            <person name="Gilna P."/>
            <person name="Ivanova N."/>
            <person name="Kyrpides N."/>
            <person name="Culley D.E."/>
            <person name="McInerney M.J."/>
        </authorList>
    </citation>
    <scope>NUCLEOTIDE SEQUENCE [LARGE SCALE GENOMIC DNA]</scope>
    <source>
        <strain evidence="15">ATCC 27890 / DSM 864 / NBRC 100397 / JF-1</strain>
    </source>
</reference>
<evidence type="ECO:0000256" key="4">
    <source>
        <dbReference type="ARBA" id="ARBA00022695"/>
    </source>
</evidence>
<dbReference type="CDD" id="cd05403">
    <property type="entry name" value="NT_KNTase_like"/>
    <property type="match status" value="1"/>
</dbReference>
<dbReference type="Proteomes" id="UP000001941">
    <property type="component" value="Chromosome"/>
</dbReference>
<dbReference type="HOGENOM" id="CLU_1029009_0_0_2"/>
<keyword evidence="4" id="KW-0548">Nucleotidyltransferase</keyword>
<gene>
    <name evidence="14" type="ordered locus">Mhun_2793</name>
</gene>
<dbReference type="PANTHER" id="PTHR33571:SF12">
    <property type="entry name" value="BSL3053 PROTEIN"/>
    <property type="match status" value="1"/>
</dbReference>
<evidence type="ECO:0000256" key="12">
    <source>
        <dbReference type="ARBA" id="ARBA00048696"/>
    </source>
</evidence>
<keyword evidence="15" id="KW-1185">Reference proteome</keyword>
<evidence type="ECO:0000256" key="3">
    <source>
        <dbReference type="ARBA" id="ARBA00022679"/>
    </source>
</evidence>
<evidence type="ECO:0000313" key="14">
    <source>
        <dbReference type="EMBL" id="ABD42487.1"/>
    </source>
</evidence>
<keyword evidence="5" id="KW-0479">Metal-binding</keyword>
<organism evidence="14 15">
    <name type="scientific">Methanospirillum hungatei JF-1 (strain ATCC 27890 / DSM 864 / NBRC 100397 / JF-1)</name>
    <dbReference type="NCBI Taxonomy" id="323259"/>
    <lineage>
        <taxon>Archaea</taxon>
        <taxon>Methanobacteriati</taxon>
        <taxon>Methanobacteriota</taxon>
        <taxon>Stenosarchaea group</taxon>
        <taxon>Methanomicrobia</taxon>
        <taxon>Methanomicrobiales</taxon>
        <taxon>Methanospirillaceae</taxon>
        <taxon>Methanospirillum</taxon>
    </lineage>
</organism>
<keyword evidence="6" id="KW-0547">Nucleotide-binding</keyword>
<evidence type="ECO:0000256" key="10">
    <source>
        <dbReference type="ARBA" id="ARBA00038276"/>
    </source>
</evidence>
<comment type="catalytic activity">
    <reaction evidence="11">
        <text>O-(5'-adenylyl)-L-tyrosyl-[protein] + ATP = O-[5'-(adenylyl-(5'-&gt;3')-adenylyl)]-L-tyrosyl-[protein] + diphosphate</text>
        <dbReference type="Rhea" id="RHEA:66528"/>
        <dbReference type="Rhea" id="RHEA-COMP:13846"/>
        <dbReference type="Rhea" id="RHEA-COMP:17046"/>
        <dbReference type="ChEBI" id="CHEBI:30616"/>
        <dbReference type="ChEBI" id="CHEBI:33019"/>
        <dbReference type="ChEBI" id="CHEBI:83624"/>
        <dbReference type="ChEBI" id="CHEBI:167160"/>
    </reaction>
</comment>
<keyword evidence="7" id="KW-0067">ATP-binding</keyword>
<evidence type="ECO:0000256" key="6">
    <source>
        <dbReference type="ARBA" id="ARBA00022741"/>
    </source>
</evidence>
<dbReference type="eggNOG" id="arCOG01206">
    <property type="taxonomic scope" value="Archaea"/>
</dbReference>
<proteinExistence type="inferred from homology"/>
<evidence type="ECO:0000256" key="2">
    <source>
        <dbReference type="ARBA" id="ARBA00022649"/>
    </source>
</evidence>
<keyword evidence="8" id="KW-0460">Magnesium</keyword>
<dbReference type="Gene3D" id="3.30.460.10">
    <property type="entry name" value="Beta Polymerase, domain 2"/>
    <property type="match status" value="1"/>
</dbReference>
<comment type="similarity">
    <text evidence="10">Belongs to the MntA antitoxin family.</text>
</comment>
<evidence type="ECO:0000256" key="5">
    <source>
        <dbReference type="ARBA" id="ARBA00022723"/>
    </source>
</evidence>
<feature type="domain" description="Polymerase nucleotidyl transferase" evidence="13">
    <location>
        <begin position="55"/>
        <end position="125"/>
    </location>
</feature>
<protein>
    <recommendedName>
        <fullName evidence="9">protein adenylyltransferase</fullName>
        <ecNumber evidence="9">2.7.7.108</ecNumber>
    </recommendedName>
</protein>
<keyword evidence="3" id="KW-0808">Transferase</keyword>
<dbReference type="AlphaFoldDB" id="Q2FT26"/>
<dbReference type="GO" id="GO:0005524">
    <property type="term" value="F:ATP binding"/>
    <property type="evidence" value="ECO:0007669"/>
    <property type="project" value="UniProtKB-KW"/>
</dbReference>
<comment type="cofactor">
    <cofactor evidence="1">
        <name>Mg(2+)</name>
        <dbReference type="ChEBI" id="CHEBI:18420"/>
    </cofactor>
</comment>
<dbReference type="KEGG" id="mhu:Mhun_2793"/>
<dbReference type="InterPro" id="IPR052038">
    <property type="entry name" value="Type-VII_TA_antitoxin"/>
</dbReference>
<dbReference type="InterPro" id="IPR002934">
    <property type="entry name" value="Polymerase_NTP_transf_dom"/>
</dbReference>
<keyword evidence="2" id="KW-1277">Toxin-antitoxin system</keyword>
<evidence type="ECO:0000259" key="13">
    <source>
        <dbReference type="Pfam" id="PF01909"/>
    </source>
</evidence>
<dbReference type="STRING" id="323259.Mhun_2793"/>
<evidence type="ECO:0000256" key="8">
    <source>
        <dbReference type="ARBA" id="ARBA00022842"/>
    </source>
</evidence>
<sequence>MSGVFRGEISLSPVYVIWQTTLAHISCFPKWRINMTLIHRPIIPDGLPITEDQITDFCTRHHISTFSFFGSASTGTLRPDSDIDIMITYESGFHPDLFTYHEMIEEMEKIFERKVDIADRKQVEAGENYIRRIGMLNNLKPTYRQISHLLDILLYIRSIERVYVNNEEENAPDSVSRRLIHDGLVYQVIRLSRIAQLVSPEMRMTLPTIPWDELDQIADMDLLDEPDSELIREILSRLRESVTDLQNRIPDEETFIRKVEEQGYWSENGE</sequence>
<evidence type="ECO:0000256" key="1">
    <source>
        <dbReference type="ARBA" id="ARBA00001946"/>
    </source>
</evidence>